<dbReference type="Proteomes" id="UP001157418">
    <property type="component" value="Unassembled WGS sequence"/>
</dbReference>
<keyword evidence="7" id="KW-0472">Membrane</keyword>
<keyword evidence="8" id="KW-0675">Receptor</keyword>
<dbReference type="GO" id="GO:0006952">
    <property type="term" value="P:defense response"/>
    <property type="evidence" value="ECO:0007669"/>
    <property type="project" value="UniProtKB-ARBA"/>
</dbReference>
<evidence type="ECO:0000256" key="7">
    <source>
        <dbReference type="ARBA" id="ARBA00023136"/>
    </source>
</evidence>
<keyword evidence="9" id="KW-0325">Glycoprotein</keyword>
<dbReference type="InterPro" id="IPR032675">
    <property type="entry name" value="LRR_dom_sf"/>
</dbReference>
<reference evidence="10 11" key="1">
    <citation type="submission" date="2022-01" db="EMBL/GenBank/DDBJ databases">
        <authorList>
            <person name="Xiong W."/>
            <person name="Schranz E."/>
        </authorList>
    </citation>
    <scope>NUCLEOTIDE SEQUENCE [LARGE SCALE GENOMIC DNA]</scope>
</reference>
<dbReference type="InterPro" id="IPR003591">
    <property type="entry name" value="Leu-rich_rpt_typical-subtyp"/>
</dbReference>
<dbReference type="Pfam" id="PF13855">
    <property type="entry name" value="LRR_8"/>
    <property type="match status" value="1"/>
</dbReference>
<keyword evidence="6" id="KW-1133">Transmembrane helix</keyword>
<name>A0AAU9LRC5_9ASTR</name>
<dbReference type="GO" id="GO:0051707">
    <property type="term" value="P:response to other organism"/>
    <property type="evidence" value="ECO:0007669"/>
    <property type="project" value="UniProtKB-ARBA"/>
</dbReference>
<dbReference type="Pfam" id="PF00560">
    <property type="entry name" value="LRR_1"/>
    <property type="match status" value="1"/>
</dbReference>
<evidence type="ECO:0000256" key="1">
    <source>
        <dbReference type="ARBA" id="ARBA00004479"/>
    </source>
</evidence>
<comment type="caution">
    <text evidence="10">The sequence shown here is derived from an EMBL/GenBank/DDBJ whole genome shotgun (WGS) entry which is preliminary data.</text>
</comment>
<accession>A0AAU9LRC5</accession>
<dbReference type="Gene3D" id="3.80.10.10">
    <property type="entry name" value="Ribonuclease Inhibitor"/>
    <property type="match status" value="1"/>
</dbReference>
<evidence type="ECO:0008006" key="12">
    <source>
        <dbReference type="Google" id="ProtNLM"/>
    </source>
</evidence>
<dbReference type="SMART" id="SM00369">
    <property type="entry name" value="LRR_TYP"/>
    <property type="match status" value="2"/>
</dbReference>
<keyword evidence="4" id="KW-0732">Signal</keyword>
<evidence type="ECO:0000256" key="8">
    <source>
        <dbReference type="ARBA" id="ARBA00023170"/>
    </source>
</evidence>
<dbReference type="SUPFAM" id="SSF52058">
    <property type="entry name" value="L domain-like"/>
    <property type="match status" value="1"/>
</dbReference>
<keyword evidence="11" id="KW-1185">Reference proteome</keyword>
<evidence type="ECO:0000313" key="11">
    <source>
        <dbReference type="Proteomes" id="UP001157418"/>
    </source>
</evidence>
<evidence type="ECO:0000256" key="4">
    <source>
        <dbReference type="ARBA" id="ARBA00022729"/>
    </source>
</evidence>
<dbReference type="PANTHER" id="PTHR27000">
    <property type="entry name" value="LEUCINE-RICH REPEAT RECEPTOR-LIKE PROTEIN KINASE FAMILY PROTEIN-RELATED"/>
    <property type="match status" value="1"/>
</dbReference>
<dbReference type="EMBL" id="CAKMRJ010000001">
    <property type="protein sequence ID" value="CAH1414978.1"/>
    <property type="molecule type" value="Genomic_DNA"/>
</dbReference>
<evidence type="ECO:0000256" key="2">
    <source>
        <dbReference type="ARBA" id="ARBA00022614"/>
    </source>
</evidence>
<keyword evidence="2" id="KW-0433">Leucine-rich repeat</keyword>
<dbReference type="InterPro" id="IPR001611">
    <property type="entry name" value="Leu-rich_rpt"/>
</dbReference>
<keyword evidence="5" id="KW-0677">Repeat</keyword>
<gene>
    <name evidence="10" type="ORF">LVIROSA_LOCUS2857</name>
</gene>
<keyword evidence="3" id="KW-0812">Transmembrane</keyword>
<dbReference type="AlphaFoldDB" id="A0AAU9LRC5"/>
<proteinExistence type="predicted"/>
<organism evidence="10 11">
    <name type="scientific">Lactuca virosa</name>
    <dbReference type="NCBI Taxonomy" id="75947"/>
    <lineage>
        <taxon>Eukaryota</taxon>
        <taxon>Viridiplantae</taxon>
        <taxon>Streptophyta</taxon>
        <taxon>Embryophyta</taxon>
        <taxon>Tracheophyta</taxon>
        <taxon>Spermatophyta</taxon>
        <taxon>Magnoliopsida</taxon>
        <taxon>eudicotyledons</taxon>
        <taxon>Gunneridae</taxon>
        <taxon>Pentapetalae</taxon>
        <taxon>asterids</taxon>
        <taxon>campanulids</taxon>
        <taxon>Asterales</taxon>
        <taxon>Asteraceae</taxon>
        <taxon>Cichorioideae</taxon>
        <taxon>Cichorieae</taxon>
        <taxon>Lactucinae</taxon>
        <taxon>Lactuca</taxon>
    </lineage>
</organism>
<sequence length="161" mass="18258">MSGLQSPISWVVAYKFTIFILFQLLQLARHHIGPLPVSHFHLANLEVADLSSNKFNRVLPVHINLPALQVLDLSDNVLRGFLPSDLCVNSTRIRLLRFALNYFNETIPPQFRNCTFLQHLDVACNSISGIMPDFLFRLPNLQELALQDNMFTAIGGIAFRI</sequence>
<evidence type="ECO:0000256" key="6">
    <source>
        <dbReference type="ARBA" id="ARBA00022989"/>
    </source>
</evidence>
<comment type="subcellular location">
    <subcellularLocation>
        <location evidence="1">Membrane</location>
        <topology evidence="1">Single-pass type I membrane protein</topology>
    </subcellularLocation>
</comment>
<evidence type="ECO:0000256" key="3">
    <source>
        <dbReference type="ARBA" id="ARBA00022692"/>
    </source>
</evidence>
<evidence type="ECO:0000256" key="9">
    <source>
        <dbReference type="ARBA" id="ARBA00023180"/>
    </source>
</evidence>
<dbReference type="GO" id="GO:0016020">
    <property type="term" value="C:membrane"/>
    <property type="evidence" value="ECO:0007669"/>
    <property type="project" value="UniProtKB-SubCell"/>
</dbReference>
<evidence type="ECO:0000313" key="10">
    <source>
        <dbReference type="EMBL" id="CAH1414978.1"/>
    </source>
</evidence>
<protein>
    <recommendedName>
        <fullName evidence="12">Leucine-rich repeat-containing N-terminal plant-type domain-containing protein</fullName>
    </recommendedName>
</protein>
<evidence type="ECO:0000256" key="5">
    <source>
        <dbReference type="ARBA" id="ARBA00022737"/>
    </source>
</evidence>
<dbReference type="PANTHER" id="PTHR27000:SF642">
    <property type="entry name" value="INACTIVE LEUCINE-RICH REPEAT RECEPTOR KINASE XIAO-RELATED"/>
    <property type="match status" value="1"/>
</dbReference>